<feature type="transmembrane region" description="Helical" evidence="2">
    <location>
        <begin position="51"/>
        <end position="76"/>
    </location>
</feature>
<proteinExistence type="predicted"/>
<dbReference type="Proteomes" id="UP000193920">
    <property type="component" value="Unassembled WGS sequence"/>
</dbReference>
<accession>A0A1Y2EXN2</accession>
<sequence>MPFAHINLIKLKFKSKWNLKTEMLINTTLLGAGLIVYGLTRVYIGYSSATYFGVTLLMGIFSFIQFNTIVIPLIEIRREKKRKERKDYEKAMENFCIENVLFWEAYYDLMLNIKEYYLKSGKKNIVLNSSIYDSGNHIHLQEEKSETIDYNENSQSVKYSLGNDITKESVLETDQFSNNNALSSNYELNDDKTSISENFNSASPIKETFIQNNNPNVSYSPSLKQGNNFLNSNENFSASFSPKTDNILLNTNNNKPSLIKNGNQNNLDNKEEIQNPINGISNPIRKEESNLSNNNSIVNSPISPTNGAHPSMSRRTSRTSNELSINRVTSIHSTKNNNNMHSQNNLNNNNEGNKNHIIDISKFEKASCLSKHSAKDNDIHPAKKKSNPGTSNNSKSLLKYIKSLTLYNYEFDPNFKPLFEQIYYLYIYKDGIAPVILSLNTLTTITNRIENEDYSYDMYQSVG</sequence>
<evidence type="ECO:0000256" key="2">
    <source>
        <dbReference type="SAM" id="Phobius"/>
    </source>
</evidence>
<reference evidence="3 4" key="1">
    <citation type="submission" date="2016-08" db="EMBL/GenBank/DDBJ databases">
        <title>A Parts List for Fungal Cellulosomes Revealed by Comparative Genomics.</title>
        <authorList>
            <consortium name="DOE Joint Genome Institute"/>
            <person name="Haitjema C.H."/>
            <person name="Gilmore S.P."/>
            <person name="Henske J.K."/>
            <person name="Solomon K.V."/>
            <person name="De Groot R."/>
            <person name="Kuo A."/>
            <person name="Mondo S.J."/>
            <person name="Salamov A.A."/>
            <person name="Labutti K."/>
            <person name="Zhao Z."/>
            <person name="Chiniquy J."/>
            <person name="Barry K."/>
            <person name="Brewer H.M."/>
            <person name="Purvine S.O."/>
            <person name="Wright A.T."/>
            <person name="Boxma B."/>
            <person name="Van Alen T."/>
            <person name="Hackstein J.H."/>
            <person name="Baker S.E."/>
            <person name="Grigoriev I.V."/>
            <person name="O'Malley M.A."/>
        </authorList>
    </citation>
    <scope>NUCLEOTIDE SEQUENCE [LARGE SCALE GENOMIC DNA]</scope>
    <source>
        <strain evidence="3 4">G1</strain>
    </source>
</reference>
<feature type="compositionally biased region" description="Low complexity" evidence="1">
    <location>
        <begin position="336"/>
        <end position="352"/>
    </location>
</feature>
<name>A0A1Y2EXN2_9FUNG</name>
<feature type="compositionally biased region" description="Low complexity" evidence="1">
    <location>
        <begin position="290"/>
        <end position="304"/>
    </location>
</feature>
<evidence type="ECO:0000313" key="3">
    <source>
        <dbReference type="EMBL" id="ORY75565.1"/>
    </source>
</evidence>
<evidence type="ECO:0000256" key="1">
    <source>
        <dbReference type="SAM" id="MobiDB-lite"/>
    </source>
</evidence>
<keyword evidence="2" id="KW-0472">Membrane</keyword>
<dbReference type="EMBL" id="MCOG01000025">
    <property type="protein sequence ID" value="ORY75565.1"/>
    <property type="molecule type" value="Genomic_DNA"/>
</dbReference>
<keyword evidence="2" id="KW-0812">Transmembrane</keyword>
<keyword evidence="4" id="KW-1185">Reference proteome</keyword>
<evidence type="ECO:0000313" key="4">
    <source>
        <dbReference type="Proteomes" id="UP000193920"/>
    </source>
</evidence>
<organism evidence="3 4">
    <name type="scientific">Neocallimastix californiae</name>
    <dbReference type="NCBI Taxonomy" id="1754190"/>
    <lineage>
        <taxon>Eukaryota</taxon>
        <taxon>Fungi</taxon>
        <taxon>Fungi incertae sedis</taxon>
        <taxon>Chytridiomycota</taxon>
        <taxon>Chytridiomycota incertae sedis</taxon>
        <taxon>Neocallimastigomycetes</taxon>
        <taxon>Neocallimastigales</taxon>
        <taxon>Neocallimastigaceae</taxon>
        <taxon>Neocallimastix</taxon>
    </lineage>
</organism>
<gene>
    <name evidence="3" type="ORF">LY90DRAFT_502112</name>
</gene>
<feature type="transmembrane region" description="Helical" evidence="2">
    <location>
        <begin position="21"/>
        <end position="39"/>
    </location>
</feature>
<comment type="caution">
    <text evidence="3">The sequence shown here is derived from an EMBL/GenBank/DDBJ whole genome shotgun (WGS) entry which is preliminary data.</text>
</comment>
<feature type="region of interest" description="Disordered" evidence="1">
    <location>
        <begin position="286"/>
        <end position="321"/>
    </location>
</feature>
<dbReference type="AlphaFoldDB" id="A0A1Y2EXN2"/>
<feature type="region of interest" description="Disordered" evidence="1">
    <location>
        <begin position="372"/>
        <end position="394"/>
    </location>
</feature>
<protein>
    <submittedName>
        <fullName evidence="3">Uncharacterized protein</fullName>
    </submittedName>
</protein>
<dbReference type="OrthoDB" id="2157794at2759"/>
<keyword evidence="2" id="KW-1133">Transmembrane helix</keyword>
<feature type="region of interest" description="Disordered" evidence="1">
    <location>
        <begin position="333"/>
        <end position="353"/>
    </location>
</feature>